<reference evidence="2" key="1">
    <citation type="submission" date="2023-03" db="EMBL/GenBank/DDBJ databases">
        <title>Massive genome expansion in bonnet fungi (Mycena s.s.) driven by repeated elements and novel gene families across ecological guilds.</title>
        <authorList>
            <consortium name="Lawrence Berkeley National Laboratory"/>
            <person name="Harder C.B."/>
            <person name="Miyauchi S."/>
            <person name="Viragh M."/>
            <person name="Kuo A."/>
            <person name="Thoen E."/>
            <person name="Andreopoulos B."/>
            <person name="Lu D."/>
            <person name="Skrede I."/>
            <person name="Drula E."/>
            <person name="Henrissat B."/>
            <person name="Morin E."/>
            <person name="Kohler A."/>
            <person name="Barry K."/>
            <person name="LaButti K."/>
            <person name="Morin E."/>
            <person name="Salamov A."/>
            <person name="Lipzen A."/>
            <person name="Mereny Z."/>
            <person name="Hegedus B."/>
            <person name="Baldrian P."/>
            <person name="Stursova M."/>
            <person name="Weitz H."/>
            <person name="Taylor A."/>
            <person name="Grigoriev I.V."/>
            <person name="Nagy L.G."/>
            <person name="Martin F."/>
            <person name="Kauserud H."/>
        </authorList>
    </citation>
    <scope>NUCLEOTIDE SEQUENCE</scope>
    <source>
        <strain evidence="2">CBHHK188m</strain>
    </source>
</reference>
<accession>A0AAD7HUY1</accession>
<feature type="region of interest" description="Disordered" evidence="1">
    <location>
        <begin position="163"/>
        <end position="182"/>
    </location>
</feature>
<evidence type="ECO:0000313" key="3">
    <source>
        <dbReference type="Proteomes" id="UP001215280"/>
    </source>
</evidence>
<comment type="caution">
    <text evidence="2">The sequence shown here is derived from an EMBL/GenBank/DDBJ whole genome shotgun (WGS) entry which is preliminary data.</text>
</comment>
<dbReference type="EMBL" id="JARJLG010000210">
    <property type="protein sequence ID" value="KAJ7727677.1"/>
    <property type="molecule type" value="Genomic_DNA"/>
</dbReference>
<proteinExistence type="predicted"/>
<organism evidence="2 3">
    <name type="scientific">Mycena maculata</name>
    <dbReference type="NCBI Taxonomy" id="230809"/>
    <lineage>
        <taxon>Eukaryota</taxon>
        <taxon>Fungi</taxon>
        <taxon>Dikarya</taxon>
        <taxon>Basidiomycota</taxon>
        <taxon>Agaricomycotina</taxon>
        <taxon>Agaricomycetes</taxon>
        <taxon>Agaricomycetidae</taxon>
        <taxon>Agaricales</taxon>
        <taxon>Marasmiineae</taxon>
        <taxon>Mycenaceae</taxon>
        <taxon>Mycena</taxon>
    </lineage>
</organism>
<name>A0AAD7HUY1_9AGAR</name>
<evidence type="ECO:0000313" key="2">
    <source>
        <dbReference type="EMBL" id="KAJ7727677.1"/>
    </source>
</evidence>
<evidence type="ECO:0000256" key="1">
    <source>
        <dbReference type="SAM" id="MobiDB-lite"/>
    </source>
</evidence>
<keyword evidence="3" id="KW-1185">Reference proteome</keyword>
<protein>
    <submittedName>
        <fullName evidence="2">Uncharacterized protein</fullName>
    </submittedName>
</protein>
<gene>
    <name evidence="2" type="ORF">DFH07DRAFT_782416</name>
</gene>
<dbReference type="Proteomes" id="UP001215280">
    <property type="component" value="Unassembled WGS sequence"/>
</dbReference>
<sequence>MYITRARRACYAHTDGESIENKWALLNDGEYSRYAWVGEPRLRSSWFYLEEGVGEIARASCAKKFHVMFATVRDRFDLSNSKSGRMDVVCLKRAGDYASAGGVLRGTIAGGTEMCARETNERRTNGDPKMEAQHKDAPHVLASIDLAATDTMIDQATSGLDESAGSCIKKRGGGGHKKDEPEKLVDVDVPTRVNVEMTVKGSARRDVGIKG</sequence>
<dbReference type="AlphaFoldDB" id="A0AAD7HUY1"/>